<dbReference type="InterPro" id="IPR006680">
    <property type="entry name" value="Amidohydro-rel"/>
</dbReference>
<dbReference type="SUPFAM" id="SSF51338">
    <property type="entry name" value="Composite domain of metallo-dependent hydrolases"/>
    <property type="match status" value="1"/>
</dbReference>
<accession>A0A7U4THP3</accession>
<evidence type="ECO:0000256" key="1">
    <source>
        <dbReference type="ARBA" id="ARBA00022723"/>
    </source>
</evidence>
<dbReference type="PANTHER" id="PTHR43794:SF11">
    <property type="entry name" value="AMIDOHYDROLASE-RELATED DOMAIN-CONTAINING PROTEIN"/>
    <property type="match status" value="1"/>
</dbReference>
<keyword evidence="7" id="KW-1185">Reference proteome</keyword>
<feature type="binding site" evidence="4">
    <location>
        <position position="70"/>
    </location>
    <ligand>
        <name>Zn(2+)</name>
        <dbReference type="ChEBI" id="CHEBI:29105"/>
    </ligand>
</feature>
<feature type="binding site" evidence="4">
    <location>
        <position position="304"/>
    </location>
    <ligand>
        <name>Zn(2+)</name>
        <dbReference type="ChEBI" id="CHEBI:29105"/>
    </ligand>
</feature>
<dbReference type="AlphaFoldDB" id="A0A7U4THP3"/>
<feature type="binding site" evidence="4">
    <location>
        <position position="189"/>
    </location>
    <ligand>
        <name>substrate</name>
    </ligand>
</feature>
<dbReference type="InterPro" id="IPR032466">
    <property type="entry name" value="Metal_Hydrolase"/>
</dbReference>
<dbReference type="CDD" id="cd01298">
    <property type="entry name" value="ATZ_TRZ_like"/>
    <property type="match status" value="1"/>
</dbReference>
<comment type="cofactor">
    <cofactor evidence="4">
        <name>Zn(2+)</name>
        <dbReference type="ChEBI" id="CHEBI:29105"/>
    </cofactor>
    <text evidence="4">Binds 1 zinc ion per subunit.</text>
</comment>
<comment type="similarity">
    <text evidence="4">Belongs to the metallo-dependent hydrolases superfamily. MTA/SAH deaminase family.</text>
</comment>
<evidence type="ECO:0000259" key="5">
    <source>
        <dbReference type="Pfam" id="PF01979"/>
    </source>
</evidence>
<reference evidence="6 7" key="1">
    <citation type="submission" date="2015-10" db="EMBL/GenBank/DDBJ databases">
        <title>Candidatus Desulfofervidus auxilii, a hydrogenotrophic sulfate-reducing bacterium involved in the thermophilic anaerobic oxidation of methane.</title>
        <authorList>
            <person name="Krukenberg V."/>
            <person name="Richter M."/>
            <person name="Wegener G."/>
        </authorList>
    </citation>
    <scope>NUCLEOTIDE SEQUENCE [LARGE SCALE GENOMIC DNA]</scope>
    <source>
        <strain evidence="6 7">HS1</strain>
    </source>
</reference>
<protein>
    <recommendedName>
        <fullName evidence="4">5-methylthioadenosine/S-adenosylhomocysteine deaminase</fullName>
        <shortName evidence="4">MTA/SAH deaminase</shortName>
        <ecNumber evidence="4">3.5.4.28</ecNumber>
        <ecNumber evidence="4">3.5.4.31</ecNumber>
    </recommendedName>
</protein>
<comment type="catalytic activity">
    <reaction evidence="4">
        <text>S-adenosyl-L-homocysteine + H2O + H(+) = S-inosyl-L-homocysteine + NH4(+)</text>
        <dbReference type="Rhea" id="RHEA:20716"/>
        <dbReference type="ChEBI" id="CHEBI:15377"/>
        <dbReference type="ChEBI" id="CHEBI:15378"/>
        <dbReference type="ChEBI" id="CHEBI:28938"/>
        <dbReference type="ChEBI" id="CHEBI:57856"/>
        <dbReference type="ChEBI" id="CHEBI:57985"/>
        <dbReference type="EC" id="3.5.4.28"/>
    </reaction>
</comment>
<feature type="binding site" evidence="4">
    <location>
        <position position="68"/>
    </location>
    <ligand>
        <name>Zn(2+)</name>
        <dbReference type="ChEBI" id="CHEBI:29105"/>
    </ligand>
</feature>
<gene>
    <name evidence="4" type="primary">mtaD</name>
    <name evidence="6" type="ORF">HS1_001260</name>
</gene>
<dbReference type="Pfam" id="PF01979">
    <property type="entry name" value="Amidohydro_1"/>
    <property type="match status" value="1"/>
</dbReference>
<evidence type="ECO:0000313" key="7">
    <source>
        <dbReference type="Proteomes" id="UP000070560"/>
    </source>
</evidence>
<keyword evidence="1 4" id="KW-0479">Metal-binding</keyword>
<dbReference type="GO" id="GO:0050270">
    <property type="term" value="F:S-adenosylhomocysteine deaminase activity"/>
    <property type="evidence" value="ECO:0007669"/>
    <property type="project" value="UniProtKB-UniRule"/>
</dbReference>
<comment type="catalytic activity">
    <reaction evidence="4">
        <text>S-methyl-5'-thioadenosine + H2O + H(+) = S-methyl-5'-thioinosine + NH4(+)</text>
        <dbReference type="Rhea" id="RHEA:25025"/>
        <dbReference type="ChEBI" id="CHEBI:15377"/>
        <dbReference type="ChEBI" id="CHEBI:15378"/>
        <dbReference type="ChEBI" id="CHEBI:17509"/>
        <dbReference type="ChEBI" id="CHEBI:28938"/>
        <dbReference type="ChEBI" id="CHEBI:48595"/>
        <dbReference type="EC" id="3.5.4.31"/>
    </reaction>
</comment>
<dbReference type="InterPro" id="IPR050287">
    <property type="entry name" value="MTA/SAH_deaminase"/>
</dbReference>
<organism evidence="6 7">
    <name type="scientific">Desulfofervidus auxilii</name>
    <dbReference type="NCBI Taxonomy" id="1621989"/>
    <lineage>
        <taxon>Bacteria</taxon>
        <taxon>Pseudomonadati</taxon>
        <taxon>Thermodesulfobacteriota</taxon>
        <taxon>Candidatus Desulfofervidia</taxon>
        <taxon>Candidatus Desulfofervidales</taxon>
        <taxon>Candidatus Desulfofervidaceae</taxon>
        <taxon>Candidatus Desulfofervidus</taxon>
    </lineage>
</organism>
<comment type="caution">
    <text evidence="4">Lacks conserved residue(s) required for the propagation of feature annotation.</text>
</comment>
<feature type="binding site" evidence="4">
    <location>
        <position position="97"/>
    </location>
    <ligand>
        <name>substrate</name>
    </ligand>
</feature>
<dbReference type="HAMAP" id="MF_01281">
    <property type="entry name" value="MTA_SAH_deamin"/>
    <property type="match status" value="1"/>
</dbReference>
<dbReference type="SUPFAM" id="SSF51556">
    <property type="entry name" value="Metallo-dependent hydrolases"/>
    <property type="match status" value="1"/>
</dbReference>
<dbReference type="EMBL" id="CP013015">
    <property type="protein sequence ID" value="AMM41064.1"/>
    <property type="molecule type" value="Genomic_DNA"/>
</dbReference>
<dbReference type="GO" id="GO:0046872">
    <property type="term" value="F:metal ion binding"/>
    <property type="evidence" value="ECO:0007669"/>
    <property type="project" value="UniProtKB-KW"/>
</dbReference>
<dbReference type="EC" id="3.5.4.31" evidence="4"/>
<name>A0A7U4THP3_DESA2</name>
<evidence type="ECO:0000313" key="6">
    <source>
        <dbReference type="EMBL" id="AMM41064.1"/>
    </source>
</evidence>
<evidence type="ECO:0000256" key="4">
    <source>
        <dbReference type="HAMAP-Rule" id="MF_01281"/>
    </source>
</evidence>
<feature type="binding site" evidence="4">
    <location>
        <position position="216"/>
    </location>
    <ligand>
        <name>Zn(2+)</name>
        <dbReference type="ChEBI" id="CHEBI:29105"/>
    </ligand>
</feature>
<dbReference type="Gene3D" id="3.20.20.140">
    <property type="entry name" value="Metal-dependent hydrolases"/>
    <property type="match status" value="1"/>
</dbReference>
<proteinExistence type="inferred from homology"/>
<sequence length="434" mass="48435">MENLDILVSAEFLLTLEDENILTDTAVGIKGDTIVSVGKTQKLLDQFFPKNHFHYEHGLIMPGLINAHTHIPMTLFRGLADDLPLMTWLNKYIFPLEKKLKPEWVYWGALLGCAELIMSGTTCFCDMYLFADEVAKAADRAGLRAVVGEVLYDFPSPNYGPIENGFIYTETLIQKWSNHPLISIAVEPHAVYTCSPELLKQAKKISEKYNVPYVIHLAETKTEVEKTKEKFYCTPPQHLANLGILDETVIADHCVWLTDLDIELIEKHQVKVVHNPESNLKLASGIAPIPTLLSQDITVSLGTDGPASNNDLDMFLEMDTAAKMHKLKQENPTLMPAWQVLAMATKQGAKTLGMGEKIGTITPGKKADLIVLDFNQPHLIPVYNPVSHLVYTASGKDVLTTIVNGKVLMENRKIQNLDLEEIYGQIKAITREFG</sequence>
<dbReference type="Gene3D" id="2.30.40.10">
    <property type="entry name" value="Urease, subunit C, domain 1"/>
    <property type="match status" value="1"/>
</dbReference>
<keyword evidence="3 4" id="KW-0862">Zinc</keyword>
<dbReference type="EC" id="3.5.4.28" evidence="4"/>
<comment type="function">
    <text evidence="4">Catalyzes the deamination of 5-methylthioadenosine and S-adenosyl-L-homocysteine into 5-methylthioinosine and S-inosyl-L-homocysteine, respectively. Is also able to deaminate adenosine.</text>
</comment>
<dbReference type="InterPro" id="IPR023512">
    <property type="entry name" value="Deaminase_MtaD/DadD"/>
</dbReference>
<dbReference type="Proteomes" id="UP000070560">
    <property type="component" value="Chromosome"/>
</dbReference>
<dbReference type="PANTHER" id="PTHR43794">
    <property type="entry name" value="AMINOHYDROLASE SSNA-RELATED"/>
    <property type="match status" value="1"/>
</dbReference>
<dbReference type="OrthoDB" id="9807210at2"/>
<evidence type="ECO:0000256" key="3">
    <source>
        <dbReference type="ARBA" id="ARBA00022833"/>
    </source>
</evidence>
<evidence type="ECO:0000256" key="2">
    <source>
        <dbReference type="ARBA" id="ARBA00022801"/>
    </source>
</evidence>
<dbReference type="InterPro" id="IPR011059">
    <property type="entry name" value="Metal-dep_hydrolase_composite"/>
</dbReference>
<dbReference type="RefSeq" id="WP_066062500.1">
    <property type="nucleotide sequence ID" value="NZ_CP013015.1"/>
</dbReference>
<feature type="binding site" evidence="4">
    <location>
        <position position="219"/>
    </location>
    <ligand>
        <name>substrate</name>
    </ligand>
</feature>
<feature type="binding site" evidence="4">
    <location>
        <position position="304"/>
    </location>
    <ligand>
        <name>substrate</name>
    </ligand>
</feature>
<dbReference type="GO" id="GO:0090614">
    <property type="term" value="F:5'-methylthioadenosine deaminase activity"/>
    <property type="evidence" value="ECO:0007669"/>
    <property type="project" value="UniProtKB-UniRule"/>
</dbReference>
<feature type="domain" description="Amidohydrolase-related" evidence="5">
    <location>
        <begin position="60"/>
        <end position="407"/>
    </location>
</feature>
<dbReference type="FunFam" id="3.20.20.140:FF:000014">
    <property type="entry name" value="5-methylthioadenosine/S-adenosylhomocysteine deaminase"/>
    <property type="match status" value="1"/>
</dbReference>
<keyword evidence="2 4" id="KW-0378">Hydrolase</keyword>
<dbReference type="KEGG" id="daw:HS1_001260"/>